<feature type="transmembrane region" description="Helical" evidence="8">
    <location>
        <begin position="413"/>
        <end position="434"/>
    </location>
</feature>
<feature type="transmembrane region" description="Helical" evidence="8">
    <location>
        <begin position="224"/>
        <end position="246"/>
    </location>
</feature>
<feature type="transmembrane region" description="Helical" evidence="8">
    <location>
        <begin position="58"/>
        <end position="75"/>
    </location>
</feature>
<evidence type="ECO:0000256" key="4">
    <source>
        <dbReference type="ARBA" id="ARBA00022692"/>
    </source>
</evidence>
<evidence type="ECO:0000256" key="1">
    <source>
        <dbReference type="ARBA" id="ARBA00004429"/>
    </source>
</evidence>
<comment type="subcellular location">
    <subcellularLocation>
        <location evidence="1 7">Cell inner membrane</location>
        <topology evidence="1 7">Multi-pass membrane protein</topology>
    </subcellularLocation>
</comment>
<reference evidence="10 11" key="1">
    <citation type="submission" date="2017-04" db="EMBL/GenBank/DDBJ databases">
        <authorList>
            <person name="Afonso C.L."/>
            <person name="Miller P.J."/>
            <person name="Scott M.A."/>
            <person name="Spackman E."/>
            <person name="Goraichik I."/>
            <person name="Dimitrov K.M."/>
            <person name="Suarez D.L."/>
            <person name="Swayne D.E."/>
        </authorList>
    </citation>
    <scope>NUCLEOTIDE SEQUENCE [LARGE SCALE GENOMIC DNA]</scope>
    <source>
        <strain evidence="10 11">B5P</strain>
    </source>
</reference>
<feature type="transmembrane region" description="Helical" evidence="8">
    <location>
        <begin position="347"/>
        <end position="364"/>
    </location>
</feature>
<dbReference type="Proteomes" id="UP000193083">
    <property type="component" value="Unassembled WGS sequence"/>
</dbReference>
<evidence type="ECO:0000256" key="3">
    <source>
        <dbReference type="ARBA" id="ARBA00022519"/>
    </source>
</evidence>
<feature type="domain" description="TRAP C4-dicarboxylate transport system permease DctM subunit" evidence="9">
    <location>
        <begin position="12"/>
        <end position="430"/>
    </location>
</feature>
<keyword evidence="3 7" id="KW-0997">Cell inner membrane</keyword>
<comment type="function">
    <text evidence="7">Part of the tripartite ATP-independent periplasmic (TRAP) transport system.</text>
</comment>
<feature type="transmembrane region" description="Helical" evidence="8">
    <location>
        <begin position="173"/>
        <end position="196"/>
    </location>
</feature>
<dbReference type="GO" id="GO:0022857">
    <property type="term" value="F:transmembrane transporter activity"/>
    <property type="evidence" value="ECO:0007669"/>
    <property type="project" value="UniProtKB-UniRule"/>
</dbReference>
<feature type="transmembrane region" description="Helical" evidence="8">
    <location>
        <begin position="282"/>
        <end position="303"/>
    </location>
</feature>
<keyword evidence="11" id="KW-1185">Reference proteome</keyword>
<evidence type="ECO:0000256" key="2">
    <source>
        <dbReference type="ARBA" id="ARBA00022475"/>
    </source>
</evidence>
<keyword evidence="5 8" id="KW-1133">Transmembrane helix</keyword>
<dbReference type="InterPro" id="IPR004681">
    <property type="entry name" value="TRAP_DctM"/>
</dbReference>
<dbReference type="Pfam" id="PF06808">
    <property type="entry name" value="DctM"/>
    <property type="match status" value="1"/>
</dbReference>
<dbReference type="InterPro" id="IPR010656">
    <property type="entry name" value="DctM"/>
</dbReference>
<organism evidence="10 11">
    <name type="scientific">Mesorhizobium australicum</name>
    <dbReference type="NCBI Taxonomy" id="536018"/>
    <lineage>
        <taxon>Bacteria</taxon>
        <taxon>Pseudomonadati</taxon>
        <taxon>Pseudomonadota</taxon>
        <taxon>Alphaproteobacteria</taxon>
        <taxon>Hyphomicrobiales</taxon>
        <taxon>Phyllobacteriaceae</taxon>
        <taxon>Mesorhizobium</taxon>
    </lineage>
</organism>
<dbReference type="PANTHER" id="PTHR33362">
    <property type="entry name" value="SIALIC ACID TRAP TRANSPORTER PERMEASE PROTEIN SIAT-RELATED"/>
    <property type="match status" value="1"/>
</dbReference>
<keyword evidence="7" id="KW-0813">Transport</keyword>
<sequence length="441" mass="47727">MSYGLIATLMFSSMMLLLLTGQRVFAVIGFVGAFAALLLWGEGGIEIPFTAFIKVMKWYPLLTLPLFVFMGYMLAESRIADDLYKMFHVWFGPVRGGLAIGTIAMMVVISAINGLSVAGMAVGATIALPELLRRGYDKIMVTGVIQAGSSLGILVPPSVVLVLYGMIARQPVGNLWLAGVFPGLLMAALFVVYIAVRCWLQPSLGPPLAREERDGYSLAEKLKLLRAGLIPLAIFVSMMGLFVTGVTSLVESSAVGAVSAILAAAARGRLTGKVMHETIRKTLGISCMFFWIITAALCFGAVFDGLGAVKSIERLFLGDMGLEPWQVLVLMQLTFLGLGIFLDDTAMLVIVAPLFIPLAGALGFDLVWYGVLYTITCQIAYLTPPFGYNLFLMRAMAPPEVTLPDIYRSVFPFVGIMLLTLLIIGLFPAIATWLPNYVYSK</sequence>
<dbReference type="GO" id="GO:0005886">
    <property type="term" value="C:plasma membrane"/>
    <property type="evidence" value="ECO:0007669"/>
    <property type="project" value="UniProtKB-SubCell"/>
</dbReference>
<dbReference type="AlphaFoldDB" id="A0A1X7PPI2"/>
<keyword evidence="4 8" id="KW-0812">Transmembrane</keyword>
<proteinExistence type="predicted"/>
<feature type="transmembrane region" description="Helical" evidence="8">
    <location>
        <begin position="370"/>
        <end position="392"/>
    </location>
</feature>
<evidence type="ECO:0000256" key="8">
    <source>
        <dbReference type="SAM" id="Phobius"/>
    </source>
</evidence>
<name>A0A1X7PPI2_9HYPH</name>
<evidence type="ECO:0000256" key="7">
    <source>
        <dbReference type="RuleBase" id="RU369079"/>
    </source>
</evidence>
<evidence type="ECO:0000259" key="9">
    <source>
        <dbReference type="Pfam" id="PF06808"/>
    </source>
</evidence>
<keyword evidence="2" id="KW-1003">Cell membrane</keyword>
<feature type="transmembrane region" description="Helical" evidence="8">
    <location>
        <begin position="87"/>
        <end position="109"/>
    </location>
</feature>
<accession>A0A1X7PPI2</accession>
<dbReference type="RefSeq" id="WP_085466394.1">
    <property type="nucleotide sequence ID" value="NZ_FXBL01000004.1"/>
</dbReference>
<evidence type="ECO:0000313" key="11">
    <source>
        <dbReference type="Proteomes" id="UP000193083"/>
    </source>
</evidence>
<evidence type="ECO:0000313" key="10">
    <source>
        <dbReference type="EMBL" id="SMH52903.1"/>
    </source>
</evidence>
<keyword evidence="6 8" id="KW-0472">Membrane</keyword>
<feature type="transmembrane region" description="Helical" evidence="8">
    <location>
        <begin position="323"/>
        <end position="342"/>
    </location>
</feature>
<feature type="transmembrane region" description="Helical" evidence="8">
    <location>
        <begin position="144"/>
        <end position="167"/>
    </location>
</feature>
<dbReference type="PIRSF" id="PIRSF006066">
    <property type="entry name" value="HI0050"/>
    <property type="match status" value="1"/>
</dbReference>
<evidence type="ECO:0000256" key="6">
    <source>
        <dbReference type="ARBA" id="ARBA00023136"/>
    </source>
</evidence>
<dbReference type="PANTHER" id="PTHR33362:SF5">
    <property type="entry name" value="C4-DICARBOXYLATE TRAP TRANSPORTER LARGE PERMEASE PROTEIN DCTM"/>
    <property type="match status" value="1"/>
</dbReference>
<feature type="transmembrane region" description="Helical" evidence="8">
    <location>
        <begin position="16"/>
        <end position="38"/>
    </location>
</feature>
<dbReference type="EMBL" id="FXBL01000004">
    <property type="protein sequence ID" value="SMH52903.1"/>
    <property type="molecule type" value="Genomic_DNA"/>
</dbReference>
<dbReference type="OrthoDB" id="7339120at2"/>
<evidence type="ECO:0000256" key="5">
    <source>
        <dbReference type="ARBA" id="ARBA00022989"/>
    </source>
</evidence>
<protein>
    <submittedName>
        <fullName evidence="10">TRAP transporter, DctM subunit</fullName>
    </submittedName>
</protein>
<gene>
    <name evidence="10" type="ORF">SAMN02982922_4733</name>
</gene>